<comment type="caution">
    <text evidence="1">The sequence shown here is derived from an EMBL/GenBank/DDBJ whole genome shotgun (WGS) entry which is preliminary data.</text>
</comment>
<accession>A0A927N7W6</accession>
<organism evidence="1 2">
    <name type="scientific">Actinopolymorpha pittospori</name>
    <dbReference type="NCBI Taxonomy" id="648752"/>
    <lineage>
        <taxon>Bacteria</taxon>
        <taxon>Bacillati</taxon>
        <taxon>Actinomycetota</taxon>
        <taxon>Actinomycetes</taxon>
        <taxon>Propionibacteriales</taxon>
        <taxon>Actinopolymorphaceae</taxon>
        <taxon>Actinopolymorpha</taxon>
    </lineage>
</organism>
<gene>
    <name evidence="1" type="ORF">HEB94_008696</name>
</gene>
<evidence type="ECO:0000313" key="1">
    <source>
        <dbReference type="EMBL" id="MBE1611848.1"/>
    </source>
</evidence>
<dbReference type="Proteomes" id="UP000638648">
    <property type="component" value="Unassembled WGS sequence"/>
</dbReference>
<reference evidence="1" key="1">
    <citation type="submission" date="2020-10" db="EMBL/GenBank/DDBJ databases">
        <title>Sequencing the genomes of 1000 actinobacteria strains.</title>
        <authorList>
            <person name="Klenk H.-P."/>
        </authorList>
    </citation>
    <scope>NUCLEOTIDE SEQUENCE</scope>
    <source>
        <strain evidence="1">DSM 45354</strain>
    </source>
</reference>
<proteinExistence type="predicted"/>
<evidence type="ECO:0000313" key="2">
    <source>
        <dbReference type="Proteomes" id="UP000638648"/>
    </source>
</evidence>
<dbReference type="EMBL" id="JADBEM010000001">
    <property type="protein sequence ID" value="MBE1611848.1"/>
    <property type="molecule type" value="Genomic_DNA"/>
</dbReference>
<name>A0A927N7W6_9ACTN</name>
<protein>
    <submittedName>
        <fullName evidence="1">Uncharacterized protein</fullName>
    </submittedName>
</protein>
<dbReference type="AlphaFoldDB" id="A0A927N7W6"/>
<dbReference type="RefSeq" id="WP_202896834.1">
    <property type="nucleotide sequence ID" value="NZ_JADBEM010000001.1"/>
</dbReference>
<keyword evidence="2" id="KW-1185">Reference proteome</keyword>
<sequence>MGVPGCQYGGLPEGRPGAPLGRCLPGSGVVLEERFTRARLLAEINPVGRVDHSPAHTGLVMP</sequence>